<dbReference type="EMBL" id="BARS01027083">
    <property type="protein sequence ID" value="GAG07886.1"/>
    <property type="molecule type" value="Genomic_DNA"/>
</dbReference>
<evidence type="ECO:0000313" key="1">
    <source>
        <dbReference type="EMBL" id="GAG07886.1"/>
    </source>
</evidence>
<organism evidence="1">
    <name type="scientific">marine sediment metagenome</name>
    <dbReference type="NCBI Taxonomy" id="412755"/>
    <lineage>
        <taxon>unclassified sequences</taxon>
        <taxon>metagenomes</taxon>
        <taxon>ecological metagenomes</taxon>
    </lineage>
</organism>
<accession>X0W593</accession>
<sequence>MTPKFLGYVDADNKLILPPDEAARYMRHLKKLSGVKVWHTVEEQEPTRSDPLRKYYFKWVMGPVRDHTGASVEAIHDEMKRRYAATIDKFGITHVESVWSNKSTMKIMDKKAFLLNVRNWAWDFLEVETPEFEPKNVG</sequence>
<gene>
    <name evidence="1" type="ORF">S01H1_42580</name>
</gene>
<reference evidence="1" key="1">
    <citation type="journal article" date="2014" name="Front. Microbiol.">
        <title>High frequency of phylogenetically diverse reductive dehalogenase-homologous genes in deep subseafloor sedimentary metagenomes.</title>
        <authorList>
            <person name="Kawai M."/>
            <person name="Futagami T."/>
            <person name="Toyoda A."/>
            <person name="Takaki Y."/>
            <person name="Nishi S."/>
            <person name="Hori S."/>
            <person name="Arai W."/>
            <person name="Tsubouchi T."/>
            <person name="Morono Y."/>
            <person name="Uchiyama I."/>
            <person name="Ito T."/>
            <person name="Fujiyama A."/>
            <person name="Inagaki F."/>
            <person name="Takami H."/>
        </authorList>
    </citation>
    <scope>NUCLEOTIDE SEQUENCE</scope>
    <source>
        <strain evidence="1">Expedition CK06-06</strain>
    </source>
</reference>
<dbReference type="AlphaFoldDB" id="X0W593"/>
<protein>
    <submittedName>
        <fullName evidence="1">Uncharacterized protein</fullName>
    </submittedName>
</protein>
<proteinExistence type="predicted"/>
<comment type="caution">
    <text evidence="1">The sequence shown here is derived from an EMBL/GenBank/DDBJ whole genome shotgun (WGS) entry which is preliminary data.</text>
</comment>
<name>X0W593_9ZZZZ</name>